<proteinExistence type="predicted"/>
<protein>
    <submittedName>
        <fullName evidence="3">Helix-turn-helix domain-containing protein</fullName>
    </submittedName>
</protein>
<comment type="caution">
    <text evidence="3">The sequence shown here is derived from an EMBL/GenBank/DDBJ whole genome shotgun (WGS) entry which is preliminary data.</text>
</comment>
<dbReference type="InterPro" id="IPR010982">
    <property type="entry name" value="Lambda_DNA-bd_dom_sf"/>
</dbReference>
<gene>
    <name evidence="3" type="ORF">ACFO26_02900</name>
</gene>
<dbReference type="SMART" id="SM00530">
    <property type="entry name" value="HTH_XRE"/>
    <property type="match status" value="1"/>
</dbReference>
<dbReference type="Gene3D" id="1.10.260.40">
    <property type="entry name" value="lambda repressor-like DNA-binding domains"/>
    <property type="match status" value="1"/>
</dbReference>
<sequence length="203" mass="23268">MKRIKIARQKKGISQQELAKELNVTQQAVSYYENGSRMPDDETLNRISQILNAPAEYLKEKTDDPDGWDLWEEATGYTTEKIKKEIQRMKSVNHIIGDEKNLQSLIGQAVQNLDGRGNTDRGIINSIYYGIQDLQQELQKKYEDPKKLDKLLGLGNMRIRPANTKTADLIYDDLSVEAYQKAIDILIKSRRDLANISNDLKLN</sequence>
<keyword evidence="4" id="KW-1185">Reference proteome</keyword>
<name>A0ABV9JES0_9LACT</name>
<dbReference type="CDD" id="cd00093">
    <property type="entry name" value="HTH_XRE"/>
    <property type="match status" value="1"/>
</dbReference>
<dbReference type="EMBL" id="JBHSGD010000004">
    <property type="protein sequence ID" value="MFC4651844.1"/>
    <property type="molecule type" value="Genomic_DNA"/>
</dbReference>
<evidence type="ECO:0000313" key="3">
    <source>
        <dbReference type="EMBL" id="MFC4651844.1"/>
    </source>
</evidence>
<dbReference type="InterPro" id="IPR001387">
    <property type="entry name" value="Cro/C1-type_HTH"/>
</dbReference>
<dbReference type="SUPFAM" id="SSF47413">
    <property type="entry name" value="lambda repressor-like DNA-binding domains"/>
    <property type="match status" value="1"/>
</dbReference>
<keyword evidence="1" id="KW-0238">DNA-binding</keyword>
<evidence type="ECO:0000256" key="1">
    <source>
        <dbReference type="ARBA" id="ARBA00023125"/>
    </source>
</evidence>
<evidence type="ECO:0000313" key="4">
    <source>
        <dbReference type="Proteomes" id="UP001595987"/>
    </source>
</evidence>
<dbReference type="PROSITE" id="PS50943">
    <property type="entry name" value="HTH_CROC1"/>
    <property type="match status" value="1"/>
</dbReference>
<dbReference type="Pfam" id="PF01381">
    <property type="entry name" value="HTH_3"/>
    <property type="match status" value="1"/>
</dbReference>
<dbReference type="Proteomes" id="UP001595987">
    <property type="component" value="Unassembled WGS sequence"/>
</dbReference>
<reference evidence="4" key="1">
    <citation type="journal article" date="2019" name="Int. J. Syst. Evol. Microbiol.">
        <title>The Global Catalogue of Microorganisms (GCM) 10K type strain sequencing project: providing services to taxonomists for standard genome sequencing and annotation.</title>
        <authorList>
            <consortium name="The Broad Institute Genomics Platform"/>
            <consortium name="The Broad Institute Genome Sequencing Center for Infectious Disease"/>
            <person name="Wu L."/>
            <person name="Ma J."/>
        </authorList>
    </citation>
    <scope>NUCLEOTIDE SEQUENCE [LARGE SCALE GENOMIC DNA]</scope>
    <source>
        <strain evidence="4">CCUG 63287</strain>
    </source>
</reference>
<dbReference type="PANTHER" id="PTHR46558">
    <property type="entry name" value="TRACRIPTIONAL REGULATORY PROTEIN-RELATED-RELATED"/>
    <property type="match status" value="1"/>
</dbReference>
<evidence type="ECO:0000259" key="2">
    <source>
        <dbReference type="PROSITE" id="PS50943"/>
    </source>
</evidence>
<dbReference type="PANTHER" id="PTHR46558:SF3">
    <property type="entry name" value="TRANSCRIPTIONAL REGULATOR"/>
    <property type="match status" value="1"/>
</dbReference>
<feature type="domain" description="HTH cro/C1-type" evidence="2">
    <location>
        <begin position="4"/>
        <end position="58"/>
    </location>
</feature>
<dbReference type="RefSeq" id="WP_213533888.1">
    <property type="nucleotide sequence ID" value="NZ_BOVQ01000002.1"/>
</dbReference>
<accession>A0ABV9JES0</accession>
<organism evidence="3 4">
    <name type="scientific">Lactococcus nasutitermitis</name>
    <dbReference type="NCBI Taxonomy" id="1652957"/>
    <lineage>
        <taxon>Bacteria</taxon>
        <taxon>Bacillati</taxon>
        <taxon>Bacillota</taxon>
        <taxon>Bacilli</taxon>
        <taxon>Lactobacillales</taxon>
        <taxon>Streptococcaceae</taxon>
        <taxon>Lactococcus</taxon>
    </lineage>
</organism>